<evidence type="ECO:0000313" key="1">
    <source>
        <dbReference type="WBParaSite" id="MCU_014198-RA"/>
    </source>
</evidence>
<sequence>MCAVFSKRLKSLFALAPASFSTKLNSSGGSLTVPTKVPSLLADMKVVAKTTTMTNTTESEVSPRGFALATRCQMLQHNGLPTAHP</sequence>
<organism evidence="1">
    <name type="scientific">Mesocestoides corti</name>
    <name type="common">Flatworm</name>
    <dbReference type="NCBI Taxonomy" id="53468"/>
    <lineage>
        <taxon>Eukaryota</taxon>
        <taxon>Metazoa</taxon>
        <taxon>Spiralia</taxon>
        <taxon>Lophotrochozoa</taxon>
        <taxon>Platyhelminthes</taxon>
        <taxon>Cestoda</taxon>
        <taxon>Eucestoda</taxon>
        <taxon>Cyclophyllidea</taxon>
        <taxon>Mesocestoididae</taxon>
        <taxon>Mesocestoides</taxon>
    </lineage>
</organism>
<accession>A0A5K3G217</accession>
<reference evidence="1" key="1">
    <citation type="submission" date="2019-11" db="UniProtKB">
        <authorList>
            <consortium name="WormBaseParasite"/>
        </authorList>
    </citation>
    <scope>IDENTIFICATION</scope>
</reference>
<proteinExistence type="predicted"/>
<name>A0A5K3G217_MESCO</name>
<dbReference type="AlphaFoldDB" id="A0A5K3G217"/>
<dbReference type="WBParaSite" id="MCU_014198-RA">
    <property type="protein sequence ID" value="MCU_014198-RA"/>
    <property type="gene ID" value="MCU_014198"/>
</dbReference>
<protein>
    <submittedName>
        <fullName evidence="1">Secreted protein</fullName>
    </submittedName>
</protein>